<reference evidence="2 3" key="1">
    <citation type="submission" date="2007-07" db="EMBL/GenBank/DDBJ databases">
        <title>Annotation of Clostridium perfringens B str. ATCC 3626.</title>
        <authorList>
            <person name="Paulsen I."/>
            <person name="Sebastian Y."/>
        </authorList>
    </citation>
    <scope>NUCLEOTIDE SEQUENCE [LARGE SCALE GENOMIC DNA]</scope>
    <source>
        <strain evidence="3">B str. ATCC 3626</strain>
    </source>
</reference>
<dbReference type="RefSeq" id="WP_003457811.1">
    <property type="nucleotide sequence ID" value="NZ_ABDV01000012.1"/>
</dbReference>
<keyword evidence="1" id="KW-0812">Transmembrane</keyword>
<keyword evidence="1" id="KW-0472">Membrane</keyword>
<evidence type="ECO:0000313" key="2">
    <source>
        <dbReference type="EMBL" id="EDT23856.1"/>
    </source>
</evidence>
<feature type="transmembrane region" description="Helical" evidence="1">
    <location>
        <begin position="109"/>
        <end position="135"/>
    </location>
</feature>
<sequence length="248" mass="29588">MKSILKSIINNLKLIFDTKTFLSVIFMINIVIIYKRNNYINYTNLNINFESYIQYVFFTSNKLLENISELMFWILYEIVFLILALKYIFIEFKVYNIYHISRLKSKFNWLISIEITLLITSMIFNFLAVFISYIYSPFKTISFEKLIVIYLLMVIFSLLISLVFILLKLTIKNGSISISILIFIIYLSFYVGYIFNINIYLPFNQMIFESYINFSKYIFSIAYIAILNFFISIVIYIKILSLDLTSKK</sequence>
<proteinExistence type="predicted"/>
<feature type="transmembrane region" description="Helical" evidence="1">
    <location>
        <begin position="217"/>
        <end position="239"/>
    </location>
</feature>
<keyword evidence="1" id="KW-1133">Transmembrane helix</keyword>
<name>A0AAV3BRT0_CLOPF</name>
<organism evidence="2 3">
    <name type="scientific">Clostridium perfringens B str. ATCC 3626</name>
    <dbReference type="NCBI Taxonomy" id="451754"/>
    <lineage>
        <taxon>Bacteria</taxon>
        <taxon>Bacillati</taxon>
        <taxon>Bacillota</taxon>
        <taxon>Clostridia</taxon>
        <taxon>Eubacteriales</taxon>
        <taxon>Clostridiaceae</taxon>
        <taxon>Clostridium</taxon>
    </lineage>
</organism>
<accession>A0AAV3BRT0</accession>
<feature type="transmembrane region" description="Helical" evidence="1">
    <location>
        <begin position="70"/>
        <end position="89"/>
    </location>
</feature>
<protein>
    <submittedName>
        <fullName evidence="2">Membrane protein</fullName>
    </submittedName>
</protein>
<dbReference type="AlphaFoldDB" id="A0AAV3BRT0"/>
<comment type="caution">
    <text evidence="2">The sequence shown here is derived from an EMBL/GenBank/DDBJ whole genome shotgun (WGS) entry which is preliminary data.</text>
</comment>
<evidence type="ECO:0000313" key="3">
    <source>
        <dbReference type="Proteomes" id="UP000004342"/>
    </source>
</evidence>
<feature type="transmembrane region" description="Helical" evidence="1">
    <location>
        <begin position="179"/>
        <end position="197"/>
    </location>
</feature>
<feature type="transmembrane region" description="Helical" evidence="1">
    <location>
        <begin position="147"/>
        <end position="167"/>
    </location>
</feature>
<feature type="transmembrane region" description="Helical" evidence="1">
    <location>
        <begin position="12"/>
        <end position="34"/>
    </location>
</feature>
<gene>
    <name evidence="2" type="ORF">AC1_0687</name>
</gene>
<dbReference type="EMBL" id="ABDV01000012">
    <property type="protein sequence ID" value="EDT23856.1"/>
    <property type="molecule type" value="Genomic_DNA"/>
</dbReference>
<dbReference type="Proteomes" id="UP000004342">
    <property type="component" value="Unassembled WGS sequence"/>
</dbReference>
<evidence type="ECO:0000256" key="1">
    <source>
        <dbReference type="SAM" id="Phobius"/>
    </source>
</evidence>